<proteinExistence type="predicted"/>
<evidence type="ECO:0000313" key="1">
    <source>
        <dbReference type="EMBL" id="KAL3816118.1"/>
    </source>
</evidence>
<reference evidence="1 2" key="1">
    <citation type="submission" date="2024-10" db="EMBL/GenBank/DDBJ databases">
        <title>Updated reference genomes for cyclostephanoid diatoms.</title>
        <authorList>
            <person name="Roberts W.R."/>
            <person name="Alverson A.J."/>
        </authorList>
    </citation>
    <scope>NUCLEOTIDE SEQUENCE [LARGE SCALE GENOMIC DNA]</scope>
    <source>
        <strain evidence="1 2">AJA228-03</strain>
    </source>
</reference>
<gene>
    <name evidence="1" type="ORF">ACHAXA_011615</name>
</gene>
<organism evidence="1 2">
    <name type="scientific">Cyclostephanos tholiformis</name>
    <dbReference type="NCBI Taxonomy" id="382380"/>
    <lineage>
        <taxon>Eukaryota</taxon>
        <taxon>Sar</taxon>
        <taxon>Stramenopiles</taxon>
        <taxon>Ochrophyta</taxon>
        <taxon>Bacillariophyta</taxon>
        <taxon>Coscinodiscophyceae</taxon>
        <taxon>Thalassiosirophycidae</taxon>
        <taxon>Stephanodiscales</taxon>
        <taxon>Stephanodiscaceae</taxon>
        <taxon>Cyclostephanos</taxon>
    </lineage>
</organism>
<protein>
    <recommendedName>
        <fullName evidence="3">MICOS complex subunit MIC10</fullName>
    </recommendedName>
</protein>
<comment type="caution">
    <text evidence="1">The sequence shown here is derived from an EMBL/GenBank/DDBJ whole genome shotgun (WGS) entry which is preliminary data.</text>
</comment>
<dbReference type="EMBL" id="JALLPB020000164">
    <property type="protein sequence ID" value="KAL3816118.1"/>
    <property type="molecule type" value="Genomic_DNA"/>
</dbReference>
<name>A0ABD3RV85_9STRA</name>
<dbReference type="AlphaFoldDB" id="A0ABD3RV85"/>
<evidence type="ECO:0008006" key="3">
    <source>
        <dbReference type="Google" id="ProtNLM"/>
    </source>
</evidence>
<keyword evidence="2" id="KW-1185">Reference proteome</keyword>
<accession>A0ABD3RV85</accession>
<evidence type="ECO:0000313" key="2">
    <source>
        <dbReference type="Proteomes" id="UP001530377"/>
    </source>
</evidence>
<dbReference type="Proteomes" id="UP001530377">
    <property type="component" value="Unassembled WGS sequence"/>
</dbReference>
<sequence length="145" mass="15235">MTSSSSSSSSSSSDEEKERKAKLAQCLLGQYRYCAGGVVVGAGYSVLTRSSSRPVGPWPMLAGGFAGTLGDFAYGYFVECAHLRAERGGGGGGGATEKCLVFRGVSSIEACADDAPKTTDCHDGLVYKQTGWERDARGGEMNERR</sequence>